<sequence>MKKNDFQQIKSSVRIEEVIGGYQHLEPKGKNYVGLCPFHPDHHPSLMVNPEKQTYSCFACGEHGDVFEFVRKMEHCTLSDAVRKLAAGRFAEGKPDFVMPGTGRLAIKRQAKQPAKDFAAFMKLLLPYACGCTELSAAYLDFEVGMSPVQVPAEWKVMRNRIIFPVRDEYGKLVGMGARRLCDEDTSVPKYINSSAADGYDKGATLYGLNRAVAVIRKEDYVFITEGYKDAIAMHAAGFVNTVALCGTALTDSHIALLKKYTNRACLLLDGDEAGQAASKKAVLRLRDAGMDADSALIPGGGDPDSLFRRLGREEFARMIGRLQNRPHSSECALLTVCLLYPEVTFRLRGAEYLFIDLVASALETDDLWFEDADHQRIFEHLQEAGTENGLSAPLQCVVAELHQEYDTQLQADLELLSSDVYLPYLLFLYSEARLLRLISRLVRQVVQEDHEELQYELVIKLAERREQLRHVSVWLDRPGAV</sequence>
<dbReference type="SUPFAM" id="SSF56731">
    <property type="entry name" value="DNA primase core"/>
    <property type="match status" value="1"/>
</dbReference>
<dbReference type="Gene3D" id="3.90.580.10">
    <property type="entry name" value="Zinc finger, CHC2-type domain"/>
    <property type="match status" value="1"/>
</dbReference>
<dbReference type="PATRIC" id="fig|927665.4.peg.4072"/>
<evidence type="ECO:0000256" key="8">
    <source>
        <dbReference type="ARBA" id="ARBA00022833"/>
    </source>
</evidence>
<dbReference type="GO" id="GO:0008270">
    <property type="term" value="F:zinc ion binding"/>
    <property type="evidence" value="ECO:0007669"/>
    <property type="project" value="UniProtKB-KW"/>
</dbReference>
<dbReference type="GO" id="GO:0003899">
    <property type="term" value="F:DNA-directed RNA polymerase activity"/>
    <property type="evidence" value="ECO:0007669"/>
    <property type="project" value="InterPro"/>
</dbReference>
<dbReference type="SMART" id="SM00493">
    <property type="entry name" value="TOPRIM"/>
    <property type="match status" value="1"/>
</dbReference>
<evidence type="ECO:0000256" key="1">
    <source>
        <dbReference type="ARBA" id="ARBA00022478"/>
    </source>
</evidence>
<dbReference type="HOGENOM" id="CLU_013501_0_1_10"/>
<keyword evidence="2" id="KW-0639">Primosome</keyword>
<evidence type="ECO:0000256" key="3">
    <source>
        <dbReference type="ARBA" id="ARBA00022679"/>
    </source>
</evidence>
<proteinExistence type="predicted"/>
<dbReference type="Gene3D" id="3.40.1360.10">
    <property type="match status" value="1"/>
</dbReference>
<dbReference type="RefSeq" id="WP_046147182.1">
    <property type="nucleotide sequence ID" value="NZ_KQ033913.1"/>
</dbReference>
<dbReference type="Pfam" id="PF13155">
    <property type="entry name" value="Toprim_2"/>
    <property type="match status" value="1"/>
</dbReference>
<protein>
    <submittedName>
        <fullName evidence="11">DNA primase</fullName>
    </submittedName>
</protein>
<dbReference type="GO" id="GO:0006269">
    <property type="term" value="P:DNA replication, synthesis of primer"/>
    <property type="evidence" value="ECO:0007669"/>
    <property type="project" value="UniProtKB-KW"/>
</dbReference>
<evidence type="ECO:0000256" key="9">
    <source>
        <dbReference type="ARBA" id="ARBA00023163"/>
    </source>
</evidence>
<dbReference type="PROSITE" id="PS50880">
    <property type="entry name" value="TOPRIM"/>
    <property type="match status" value="1"/>
</dbReference>
<dbReference type="CDD" id="cd03364">
    <property type="entry name" value="TOPRIM_DnaG_primases"/>
    <property type="match status" value="1"/>
</dbReference>
<evidence type="ECO:0000256" key="7">
    <source>
        <dbReference type="ARBA" id="ARBA00022771"/>
    </source>
</evidence>
<dbReference type="EMBL" id="AQHV01000021">
    <property type="protein sequence ID" value="KKB48735.1"/>
    <property type="molecule type" value="Genomic_DNA"/>
</dbReference>
<comment type="caution">
    <text evidence="11">The sequence shown here is derived from an EMBL/GenBank/DDBJ whole genome shotgun (WGS) entry which is preliminary data.</text>
</comment>
<keyword evidence="5" id="KW-0235">DNA replication</keyword>
<dbReference type="InterPro" id="IPR034151">
    <property type="entry name" value="TOPRIM_DnaG_bac"/>
</dbReference>
<evidence type="ECO:0000256" key="4">
    <source>
        <dbReference type="ARBA" id="ARBA00022695"/>
    </source>
</evidence>
<keyword evidence="1" id="KW-0240">DNA-directed RNA polymerase</keyword>
<evidence type="ECO:0000313" key="12">
    <source>
        <dbReference type="Proteomes" id="UP000033047"/>
    </source>
</evidence>
<dbReference type="GO" id="GO:1990077">
    <property type="term" value="C:primosome complex"/>
    <property type="evidence" value="ECO:0007669"/>
    <property type="project" value="UniProtKB-KW"/>
</dbReference>
<keyword evidence="8" id="KW-0862">Zinc</keyword>
<evidence type="ECO:0000259" key="10">
    <source>
        <dbReference type="PROSITE" id="PS50880"/>
    </source>
</evidence>
<dbReference type="Gene3D" id="3.90.980.10">
    <property type="entry name" value="DNA primase, catalytic core, N-terminal domain"/>
    <property type="match status" value="1"/>
</dbReference>
<organism evidence="11 12">
    <name type="scientific">Parabacteroides goldsteinii DSM 19448 = WAL 12034</name>
    <dbReference type="NCBI Taxonomy" id="927665"/>
    <lineage>
        <taxon>Bacteria</taxon>
        <taxon>Pseudomonadati</taxon>
        <taxon>Bacteroidota</taxon>
        <taxon>Bacteroidia</taxon>
        <taxon>Bacteroidales</taxon>
        <taxon>Tannerellaceae</taxon>
        <taxon>Parabacteroides</taxon>
    </lineage>
</organism>
<dbReference type="Pfam" id="PF01807">
    <property type="entry name" value="Zn_ribbon_DnaG"/>
    <property type="match status" value="1"/>
</dbReference>
<dbReference type="SUPFAM" id="SSF57783">
    <property type="entry name" value="Zinc beta-ribbon"/>
    <property type="match status" value="1"/>
</dbReference>
<dbReference type="GO" id="GO:0003677">
    <property type="term" value="F:DNA binding"/>
    <property type="evidence" value="ECO:0007669"/>
    <property type="project" value="InterPro"/>
</dbReference>
<dbReference type="InterPro" id="IPR037068">
    <property type="entry name" value="DNA_primase_core_N_sf"/>
</dbReference>
<accession>A0A0F5ITX4</accession>
<keyword evidence="6" id="KW-0479">Metal-binding</keyword>
<dbReference type="GO" id="GO:0005737">
    <property type="term" value="C:cytoplasm"/>
    <property type="evidence" value="ECO:0007669"/>
    <property type="project" value="TreeGrafter"/>
</dbReference>
<keyword evidence="9" id="KW-0804">Transcription</keyword>
<dbReference type="Pfam" id="PF08275">
    <property type="entry name" value="DNAG_N"/>
    <property type="match status" value="1"/>
</dbReference>
<reference evidence="11 12" key="1">
    <citation type="submission" date="2013-04" db="EMBL/GenBank/DDBJ databases">
        <title>The Genome Sequence of Parabacteroides goldsteinii DSM 19448.</title>
        <authorList>
            <consortium name="The Broad Institute Genomics Platform"/>
            <person name="Earl A."/>
            <person name="Ward D."/>
            <person name="Feldgarden M."/>
            <person name="Gevers D."/>
            <person name="Martens E."/>
            <person name="Sakamoto M."/>
            <person name="Benno Y."/>
            <person name="Song Y."/>
            <person name="Liu C."/>
            <person name="Lee J."/>
            <person name="Bolanos M."/>
            <person name="Vaisanen M.L."/>
            <person name="Finegold S.M."/>
            <person name="Walker B."/>
            <person name="Young S."/>
            <person name="Zeng Q."/>
            <person name="Gargeya S."/>
            <person name="Fitzgerald M."/>
            <person name="Haas B."/>
            <person name="Abouelleil A."/>
            <person name="Allen A.W."/>
            <person name="Alvarado L."/>
            <person name="Arachchi H.M."/>
            <person name="Berlin A.M."/>
            <person name="Chapman S.B."/>
            <person name="Gainer-Dewar J."/>
            <person name="Goldberg J."/>
            <person name="Griggs A."/>
            <person name="Gujja S."/>
            <person name="Hansen M."/>
            <person name="Howarth C."/>
            <person name="Imamovic A."/>
            <person name="Ireland A."/>
            <person name="Larimer J."/>
            <person name="McCowan C."/>
            <person name="Murphy C."/>
            <person name="Pearson M."/>
            <person name="Poon T.W."/>
            <person name="Priest M."/>
            <person name="Roberts A."/>
            <person name="Saif S."/>
            <person name="Shea T."/>
            <person name="Sisk P."/>
            <person name="Sykes S."/>
            <person name="Wortman J."/>
            <person name="Nusbaum C."/>
            <person name="Birren B."/>
        </authorList>
    </citation>
    <scope>NUCLEOTIDE SEQUENCE [LARGE SCALE GENOMIC DNA]</scope>
    <source>
        <strain evidence="11 12">DSM 19448</strain>
    </source>
</reference>
<dbReference type="PANTHER" id="PTHR30313:SF2">
    <property type="entry name" value="DNA PRIMASE"/>
    <property type="match status" value="1"/>
</dbReference>
<keyword evidence="7" id="KW-0863">Zinc-finger</keyword>
<gene>
    <name evidence="11" type="ORF">HMPREF1535_03964</name>
</gene>
<dbReference type="GO" id="GO:0000428">
    <property type="term" value="C:DNA-directed RNA polymerase complex"/>
    <property type="evidence" value="ECO:0007669"/>
    <property type="project" value="UniProtKB-KW"/>
</dbReference>
<dbReference type="InterPro" id="IPR013264">
    <property type="entry name" value="DNAG_N"/>
</dbReference>
<name>A0A0F5ITX4_9BACT</name>
<feature type="domain" description="Toprim" evidence="10">
    <location>
        <begin position="220"/>
        <end position="301"/>
    </location>
</feature>
<dbReference type="InterPro" id="IPR006171">
    <property type="entry name" value="TOPRIM_dom"/>
</dbReference>
<dbReference type="Proteomes" id="UP000033047">
    <property type="component" value="Unassembled WGS sequence"/>
</dbReference>
<evidence type="ECO:0000256" key="5">
    <source>
        <dbReference type="ARBA" id="ARBA00022705"/>
    </source>
</evidence>
<keyword evidence="4" id="KW-0548">Nucleotidyltransferase</keyword>
<dbReference type="STRING" id="927665.HMPREF1535_03964"/>
<dbReference type="InterPro" id="IPR002694">
    <property type="entry name" value="Znf_CHC2"/>
</dbReference>
<dbReference type="InterPro" id="IPR036977">
    <property type="entry name" value="DNA_primase_Znf_CHC2"/>
</dbReference>
<dbReference type="InterPro" id="IPR050219">
    <property type="entry name" value="DnaG_primase"/>
</dbReference>
<keyword evidence="3" id="KW-0808">Transferase</keyword>
<evidence type="ECO:0000256" key="6">
    <source>
        <dbReference type="ARBA" id="ARBA00022723"/>
    </source>
</evidence>
<dbReference type="SMART" id="SM00400">
    <property type="entry name" value="ZnF_CHCC"/>
    <property type="match status" value="1"/>
</dbReference>
<evidence type="ECO:0000256" key="2">
    <source>
        <dbReference type="ARBA" id="ARBA00022515"/>
    </source>
</evidence>
<evidence type="ECO:0000313" key="11">
    <source>
        <dbReference type="EMBL" id="KKB48735.1"/>
    </source>
</evidence>
<dbReference type="AlphaFoldDB" id="A0A0F5ITX4"/>
<dbReference type="PANTHER" id="PTHR30313">
    <property type="entry name" value="DNA PRIMASE"/>
    <property type="match status" value="1"/>
</dbReference>